<protein>
    <submittedName>
        <fullName evidence="3">Helix-turn-helix transcriptional regulator</fullName>
    </submittedName>
</protein>
<dbReference type="InterPro" id="IPR001387">
    <property type="entry name" value="Cro/C1-type_HTH"/>
</dbReference>
<name>A0ABR7XL68_9BACT</name>
<evidence type="ECO:0000313" key="3">
    <source>
        <dbReference type="EMBL" id="MBD1399047.1"/>
    </source>
</evidence>
<dbReference type="PROSITE" id="PS50943">
    <property type="entry name" value="HTH_CROC1"/>
    <property type="match status" value="1"/>
</dbReference>
<reference evidence="3 4" key="1">
    <citation type="submission" date="2020-09" db="EMBL/GenBank/DDBJ databases">
        <title>Genome sequencing and assembly of Pontibacter sp.</title>
        <authorList>
            <person name="Chhetri G."/>
        </authorList>
    </citation>
    <scope>NUCLEOTIDE SEQUENCE [LARGE SCALE GENOMIC DNA]</scope>
    <source>
        <strain evidence="3 4">JH31</strain>
    </source>
</reference>
<dbReference type="PANTHER" id="PTHR46797:SF1">
    <property type="entry name" value="METHYLPHOSPHONATE SYNTHASE"/>
    <property type="match status" value="1"/>
</dbReference>
<dbReference type="Gene3D" id="1.10.260.40">
    <property type="entry name" value="lambda repressor-like DNA-binding domains"/>
    <property type="match status" value="1"/>
</dbReference>
<accession>A0ABR7XL68</accession>
<proteinExistence type="predicted"/>
<keyword evidence="1" id="KW-0238">DNA-binding</keyword>
<organism evidence="3 4">
    <name type="scientific">Pontibacter aquaedesilientis</name>
    <dbReference type="NCBI Taxonomy" id="2766980"/>
    <lineage>
        <taxon>Bacteria</taxon>
        <taxon>Pseudomonadati</taxon>
        <taxon>Bacteroidota</taxon>
        <taxon>Cytophagia</taxon>
        <taxon>Cytophagales</taxon>
        <taxon>Hymenobacteraceae</taxon>
        <taxon>Pontibacter</taxon>
    </lineage>
</organism>
<dbReference type="SUPFAM" id="SSF47413">
    <property type="entry name" value="lambda repressor-like DNA-binding domains"/>
    <property type="match status" value="1"/>
</dbReference>
<dbReference type="Proteomes" id="UP000625551">
    <property type="component" value="Unassembled WGS sequence"/>
</dbReference>
<feature type="domain" description="HTH cro/C1-type" evidence="2">
    <location>
        <begin position="17"/>
        <end position="71"/>
    </location>
</feature>
<comment type="caution">
    <text evidence="3">The sequence shown here is derived from an EMBL/GenBank/DDBJ whole genome shotgun (WGS) entry which is preliminary data.</text>
</comment>
<dbReference type="InterPro" id="IPR010982">
    <property type="entry name" value="Lambda_DNA-bd_dom_sf"/>
</dbReference>
<sequence length="79" mass="8904">MINVRDKKLIQKFGYHLRELRTSAGFTQEQLANDADIPINQVGRIERGEINPTLSTLNALSRALNKTLPQLVDFPVSVE</sequence>
<dbReference type="EMBL" id="JACXAJ010000015">
    <property type="protein sequence ID" value="MBD1399047.1"/>
    <property type="molecule type" value="Genomic_DNA"/>
</dbReference>
<gene>
    <name evidence="3" type="ORF">H9Q13_17910</name>
</gene>
<evidence type="ECO:0000313" key="4">
    <source>
        <dbReference type="Proteomes" id="UP000625551"/>
    </source>
</evidence>
<dbReference type="InterPro" id="IPR050807">
    <property type="entry name" value="TransReg_Diox_bact_type"/>
</dbReference>
<dbReference type="PANTHER" id="PTHR46797">
    <property type="entry name" value="HTH-TYPE TRANSCRIPTIONAL REGULATOR"/>
    <property type="match status" value="1"/>
</dbReference>
<dbReference type="Pfam" id="PF01381">
    <property type="entry name" value="HTH_3"/>
    <property type="match status" value="1"/>
</dbReference>
<evidence type="ECO:0000259" key="2">
    <source>
        <dbReference type="PROSITE" id="PS50943"/>
    </source>
</evidence>
<dbReference type="SMART" id="SM00530">
    <property type="entry name" value="HTH_XRE"/>
    <property type="match status" value="1"/>
</dbReference>
<evidence type="ECO:0000256" key="1">
    <source>
        <dbReference type="ARBA" id="ARBA00023125"/>
    </source>
</evidence>
<dbReference type="CDD" id="cd00093">
    <property type="entry name" value="HTH_XRE"/>
    <property type="match status" value="1"/>
</dbReference>
<keyword evidence="4" id="KW-1185">Reference proteome</keyword>